<name>A0A5C6E2T8_9BACT</name>
<dbReference type="Gene3D" id="3.40.50.1820">
    <property type="entry name" value="alpha/beta hydrolase"/>
    <property type="match status" value="1"/>
</dbReference>
<dbReference type="InterPro" id="IPR029058">
    <property type="entry name" value="AB_hydrolase_fold"/>
</dbReference>
<evidence type="ECO:0000256" key="1">
    <source>
        <dbReference type="SAM" id="Phobius"/>
    </source>
</evidence>
<evidence type="ECO:0000259" key="2">
    <source>
        <dbReference type="Pfam" id="PF12697"/>
    </source>
</evidence>
<dbReference type="SUPFAM" id="SSF53474">
    <property type="entry name" value="alpha/beta-Hydrolases"/>
    <property type="match status" value="1"/>
</dbReference>
<dbReference type="AlphaFoldDB" id="A0A5C6E2T8"/>
<accession>A0A5C6E2T8</accession>
<dbReference type="Pfam" id="PF12697">
    <property type="entry name" value="Abhydrolase_6"/>
    <property type="match status" value="1"/>
</dbReference>
<evidence type="ECO:0000313" key="3">
    <source>
        <dbReference type="EMBL" id="TWU43242.1"/>
    </source>
</evidence>
<gene>
    <name evidence="3" type="ORF">Q31b_22800</name>
</gene>
<dbReference type="PANTHER" id="PTHR12277">
    <property type="entry name" value="ALPHA/BETA HYDROLASE DOMAIN-CONTAINING PROTEIN"/>
    <property type="match status" value="1"/>
</dbReference>
<organism evidence="3 4">
    <name type="scientific">Novipirellula aureliae</name>
    <dbReference type="NCBI Taxonomy" id="2527966"/>
    <lineage>
        <taxon>Bacteria</taxon>
        <taxon>Pseudomonadati</taxon>
        <taxon>Planctomycetota</taxon>
        <taxon>Planctomycetia</taxon>
        <taxon>Pirellulales</taxon>
        <taxon>Pirellulaceae</taxon>
        <taxon>Novipirellula</taxon>
    </lineage>
</organism>
<keyword evidence="1" id="KW-0472">Membrane</keyword>
<feature type="domain" description="AB hydrolase-1" evidence="2">
    <location>
        <begin position="89"/>
        <end position="224"/>
    </location>
</feature>
<keyword evidence="4" id="KW-1185">Reference proteome</keyword>
<protein>
    <submittedName>
        <fullName evidence="3">Alpha/beta hydrolase family protein</fullName>
    </submittedName>
</protein>
<reference evidence="3 4" key="1">
    <citation type="submission" date="2019-02" db="EMBL/GenBank/DDBJ databases">
        <title>Deep-cultivation of Planctomycetes and their phenomic and genomic characterization uncovers novel biology.</title>
        <authorList>
            <person name="Wiegand S."/>
            <person name="Jogler M."/>
            <person name="Boedeker C."/>
            <person name="Pinto D."/>
            <person name="Vollmers J."/>
            <person name="Rivas-Marin E."/>
            <person name="Kohn T."/>
            <person name="Peeters S.H."/>
            <person name="Heuer A."/>
            <person name="Rast P."/>
            <person name="Oberbeckmann S."/>
            <person name="Bunk B."/>
            <person name="Jeske O."/>
            <person name="Meyerdierks A."/>
            <person name="Storesund J.E."/>
            <person name="Kallscheuer N."/>
            <person name="Luecker S."/>
            <person name="Lage O.M."/>
            <person name="Pohl T."/>
            <person name="Merkel B.J."/>
            <person name="Hornburger P."/>
            <person name="Mueller R.-W."/>
            <person name="Bruemmer F."/>
            <person name="Labrenz M."/>
            <person name="Spormann A.M."/>
            <person name="Op Den Camp H."/>
            <person name="Overmann J."/>
            <person name="Amann R."/>
            <person name="Jetten M.S.M."/>
            <person name="Mascher T."/>
            <person name="Medema M.H."/>
            <person name="Devos D.P."/>
            <person name="Kaster A.-K."/>
            <person name="Ovreas L."/>
            <person name="Rohde M."/>
            <person name="Galperin M.Y."/>
            <person name="Jogler C."/>
        </authorList>
    </citation>
    <scope>NUCLEOTIDE SEQUENCE [LARGE SCALE GENOMIC DNA]</scope>
    <source>
        <strain evidence="3 4">Q31b</strain>
    </source>
</reference>
<dbReference type="EMBL" id="SJPY01000003">
    <property type="protein sequence ID" value="TWU43242.1"/>
    <property type="molecule type" value="Genomic_DNA"/>
</dbReference>
<feature type="transmembrane region" description="Helical" evidence="1">
    <location>
        <begin position="15"/>
        <end position="37"/>
    </location>
</feature>
<dbReference type="OrthoDB" id="9777090at2"/>
<dbReference type="PANTHER" id="PTHR12277:SF79">
    <property type="entry name" value="XAA-PRO DIPEPTIDYL-PEPTIDASE-RELATED"/>
    <property type="match status" value="1"/>
</dbReference>
<dbReference type="Proteomes" id="UP000315471">
    <property type="component" value="Unassembled WGS sequence"/>
</dbReference>
<evidence type="ECO:0000313" key="4">
    <source>
        <dbReference type="Proteomes" id="UP000315471"/>
    </source>
</evidence>
<dbReference type="InterPro" id="IPR000073">
    <property type="entry name" value="AB_hydrolase_1"/>
</dbReference>
<keyword evidence="3" id="KW-0378">Hydrolase</keyword>
<sequence length="288" mass="31053">MSEAPPSNNRPRKRLLYSVGRIIALSYLAVLVALVAMETRLVYPGAFMDADRQLALDLDPDITTVVCTAADGVQTKGRLVEKPDAEQVVLFLHGNGTKAIWQDSHIESISRDLNAHVLAAEFRGFAGDDHTPSEAGIIADSIGARDYLCARYDLAPSGIIVYGESLGGGCAAAVAAKGGAKVLILERTFDRLVDISADMYPWVPVKLLMRNRFDSVARLSDYDGPFIQLHGDADTLIPIENGRNLFQSVPTTDKVWIEMQGIGHNDSLPPSARAQLKAAVKSIVGING</sequence>
<proteinExistence type="predicted"/>
<dbReference type="GO" id="GO:0016787">
    <property type="term" value="F:hydrolase activity"/>
    <property type="evidence" value="ECO:0007669"/>
    <property type="project" value="UniProtKB-KW"/>
</dbReference>
<keyword evidence="1" id="KW-0812">Transmembrane</keyword>
<dbReference type="RefSeq" id="WP_146599704.1">
    <property type="nucleotide sequence ID" value="NZ_SJPY01000003.1"/>
</dbReference>
<comment type="caution">
    <text evidence="3">The sequence shown here is derived from an EMBL/GenBank/DDBJ whole genome shotgun (WGS) entry which is preliminary data.</text>
</comment>
<keyword evidence="1" id="KW-1133">Transmembrane helix</keyword>